<dbReference type="InterPro" id="IPR003439">
    <property type="entry name" value="ABC_transporter-like_ATP-bd"/>
</dbReference>
<evidence type="ECO:0000313" key="5">
    <source>
        <dbReference type="Proteomes" id="UP000266723"/>
    </source>
</evidence>
<proteinExistence type="inferred from homology"/>
<feature type="domain" description="ABC transporter" evidence="3">
    <location>
        <begin position="194"/>
        <end position="418"/>
    </location>
</feature>
<dbReference type="Gene3D" id="3.40.50.300">
    <property type="entry name" value="P-loop containing nucleotide triphosphate hydrolases"/>
    <property type="match status" value="1"/>
</dbReference>
<evidence type="ECO:0000256" key="2">
    <source>
        <dbReference type="SAM" id="Phobius"/>
    </source>
</evidence>
<keyword evidence="2" id="KW-1133">Transmembrane helix</keyword>
<dbReference type="CDD" id="cd03263">
    <property type="entry name" value="ABC_subfamily_A"/>
    <property type="match status" value="1"/>
</dbReference>
<dbReference type="PROSITE" id="PS50893">
    <property type="entry name" value="ABC_TRANSPORTER_2"/>
    <property type="match status" value="1"/>
</dbReference>
<dbReference type="PANTHER" id="PTHR19229:SF205">
    <property type="entry name" value="ABC TRANSPORTER A FAMILY MEMBER 1-RELATED"/>
    <property type="match status" value="1"/>
</dbReference>
<dbReference type="EMBL" id="QGKV02001507">
    <property type="protein sequence ID" value="KAF3529682.1"/>
    <property type="molecule type" value="Genomic_DNA"/>
</dbReference>
<keyword evidence="2" id="KW-0472">Membrane</keyword>
<keyword evidence="5" id="KW-1185">Reference proteome</keyword>
<organism evidence="4 5">
    <name type="scientific">Brassica cretica</name>
    <name type="common">Mustard</name>
    <dbReference type="NCBI Taxonomy" id="69181"/>
    <lineage>
        <taxon>Eukaryota</taxon>
        <taxon>Viridiplantae</taxon>
        <taxon>Streptophyta</taxon>
        <taxon>Embryophyta</taxon>
        <taxon>Tracheophyta</taxon>
        <taxon>Spermatophyta</taxon>
        <taxon>Magnoliopsida</taxon>
        <taxon>eudicotyledons</taxon>
        <taxon>Gunneridae</taxon>
        <taxon>Pentapetalae</taxon>
        <taxon>rosids</taxon>
        <taxon>malvids</taxon>
        <taxon>Brassicales</taxon>
        <taxon>Brassicaceae</taxon>
        <taxon>Brassiceae</taxon>
        <taxon>Brassica</taxon>
    </lineage>
</organism>
<name>A0ABQ7BBH5_BRACR</name>
<dbReference type="Proteomes" id="UP000266723">
    <property type="component" value="Unassembled WGS sequence"/>
</dbReference>
<keyword evidence="2" id="KW-0812">Transmembrane</keyword>
<gene>
    <name evidence="4" type="ORF">DY000_02040131</name>
</gene>
<dbReference type="PANTHER" id="PTHR19229">
    <property type="entry name" value="ATP-BINDING CASSETTE TRANSPORTER SUBFAMILY A ABCA"/>
    <property type="match status" value="1"/>
</dbReference>
<dbReference type="InterPro" id="IPR027417">
    <property type="entry name" value="P-loop_NTPase"/>
</dbReference>
<comment type="caution">
    <text evidence="4">The sequence shown here is derived from an EMBL/GenBank/DDBJ whole genome shotgun (WGS) entry which is preliminary data.</text>
</comment>
<protein>
    <recommendedName>
        <fullName evidence="3">ABC transporter domain-containing protein</fullName>
    </recommendedName>
</protein>
<comment type="similarity">
    <text evidence="1">Belongs to the ABC transporter superfamily. ABCA family. CPR flippase (TC 3.A.1.211) subfamily.</text>
</comment>
<dbReference type="Pfam" id="PF00005">
    <property type="entry name" value="ABC_tran"/>
    <property type="match status" value="1"/>
</dbReference>
<dbReference type="InterPro" id="IPR026082">
    <property type="entry name" value="ABCA"/>
</dbReference>
<sequence>MAYMGGDSYNTLGTLDSSLWNDVPVRLFLEEQLPCCLPTFHAIPDQYDWTSIHAISKASSATTVGVLEFLVGFITQLGGSTGFPYSKDYSLMTRVLWSLFPPNTFSQGLKLLSDATSTPQDPGISWSKRAECAPNDDPDCNDIYLWLLGTFFLWFVLALYFDNIVPNASRVRKSAFYFLKPGYWTGKGGNRVEVQIRGLAKTYPGTTKFGCCKCKKTAPYLALKGLWINIAKDQLFCLLGPNGAGKTTTINCLTGINPVTGGDALIYGNPVRSSVGMSNIRKMIGVCPQSGEEHLRLFASIKGLPPASINPMVEKSLAEVKLTEAGKIRAGSYSGGMKRRLSVAVSHIGMDPITRRHVWDIIQETKEGRAIILTTHSMEEADILSDRIGILAKGRLRCIGTSIRLKSRFGTGFVTNISFAESNNQENNNNDHNGEAGAED</sequence>
<reference evidence="4 5" key="1">
    <citation type="journal article" date="2020" name="BMC Genomics">
        <title>Intraspecific diversification of the crop wild relative Brassica cretica Lam. using demographic model selection.</title>
        <authorList>
            <person name="Kioukis A."/>
            <person name="Michalopoulou V.A."/>
            <person name="Briers L."/>
            <person name="Pirintsos S."/>
            <person name="Studholme D.J."/>
            <person name="Pavlidis P."/>
            <person name="Sarris P.F."/>
        </authorList>
    </citation>
    <scope>NUCLEOTIDE SEQUENCE [LARGE SCALE GENOMIC DNA]</scope>
    <source>
        <strain evidence="5">cv. PFS-1207/04</strain>
    </source>
</reference>
<feature type="transmembrane region" description="Helical" evidence="2">
    <location>
        <begin position="143"/>
        <end position="161"/>
    </location>
</feature>
<evidence type="ECO:0000313" key="4">
    <source>
        <dbReference type="EMBL" id="KAF3529682.1"/>
    </source>
</evidence>
<evidence type="ECO:0000256" key="1">
    <source>
        <dbReference type="ARBA" id="ARBA00008526"/>
    </source>
</evidence>
<accession>A0ABQ7BBH5</accession>
<evidence type="ECO:0000259" key="3">
    <source>
        <dbReference type="PROSITE" id="PS50893"/>
    </source>
</evidence>
<dbReference type="SUPFAM" id="SSF52540">
    <property type="entry name" value="P-loop containing nucleoside triphosphate hydrolases"/>
    <property type="match status" value="1"/>
</dbReference>